<reference evidence="4" key="1">
    <citation type="submission" date="2018-05" db="EMBL/GenBank/DDBJ databases">
        <authorList>
            <person name="Lanie J.A."/>
            <person name="Ng W.-L."/>
            <person name="Kazmierczak K.M."/>
            <person name="Andrzejewski T.M."/>
            <person name="Davidsen T.M."/>
            <person name="Wayne K.J."/>
            <person name="Tettelin H."/>
            <person name="Glass J.I."/>
            <person name="Rusch D."/>
            <person name="Podicherti R."/>
            <person name="Tsui H.-C.T."/>
            <person name="Winkler M.E."/>
        </authorList>
    </citation>
    <scope>NUCLEOTIDE SEQUENCE</scope>
</reference>
<dbReference type="EMBL" id="UINC01011383">
    <property type="protein sequence ID" value="SVA50268.1"/>
    <property type="molecule type" value="Genomic_DNA"/>
</dbReference>
<dbReference type="PANTHER" id="PTHR36842">
    <property type="entry name" value="PROTEIN TOLB HOMOLOG"/>
    <property type="match status" value="1"/>
</dbReference>
<organism evidence="4">
    <name type="scientific">marine metagenome</name>
    <dbReference type="NCBI Taxonomy" id="408172"/>
    <lineage>
        <taxon>unclassified sequences</taxon>
        <taxon>metagenomes</taxon>
        <taxon>ecological metagenomes</taxon>
    </lineage>
</organism>
<sequence>FAGEEPDSLGNALPMEPTRTVSFTTDEGTWLSLDISPEGKTIVFELLGDLYTLPIRGGKATRITYGMAFDSQPAYSPSGDWIAFLSDRDGAENLWIARADGSEPKQLSKDTNKSFASPTWTPDGDYVIASRSGWGTFELWMYHVKGGSGVQITKASPAGDTPRSRQHNALGADLSPDGKFIYYARRIGGFSYNAQFPMWQIARRDMVTGDEDVITRNEGSGIRPVISPDGKKMVYGTRYKTKTGLRIRDLETAEDSWLIYPVQRDDQESRFTRDLLPGYAFHPNGREIILTYNGQIHRVNVSTGKSRRISFEAEVEQKMGPDLNFPYRVADGPVRSRIIMDPAASPDGKKLAFSTFTHLYTMEFPVGTPKRLSSKDVGEFQPAWSPDGKWLAYVTWAHAGGHIWKVRARGGSPIKLTRTPAFYAEPVWTPDGERIVALRGSAYLRIQSPSEFGGPNTPMDLVSVDANGSDFKMILPARGLGKPHFLEGKSDRVYLYSGRNGIVSVRLDGSDRREHLNVKGKGNYNSTEPVPARDVQLSPNGKWALASVQNQLYFLAVPKVGGSAPMVNVSSPSVPVIKLTNIGADYFGWSDGGKTVTWSIGSTFYSMPVDSLSFEEIEKEKSEDTEDDSDGEEEPKPLLEEAPFIQAVEVIVEKERYSPTGTIVLSGARVITMNDNQIIENCDIVVKNNRISRIGRIGTVRIPDDAAIFDVSGMTIVPGFIDTHAHWMEVRKGVLDLQNWSFLANIVYGVTAGLDVQTSTNDVFAYQDLVETGQIVGPRAYNTGPGIFSNNNFQSMEEAKGVIKRYRDHYRTRNLKSYVVGNRKQRQFVTMAAHELGMMPTTEGALDLKLDLTHAIDGFHGNEHALPIVPLYKDVVEFIARSGMTYTPTLLVAYGGPWAENYFYTNTEVHDNKKIQRYIPDNIVQARTRRRPWFRDDEHVFPKLAAQAAKITRAGGRVGVGAHGQLQGIGYHWELWALQSGGMTEMEALRAATLHGAEIIGVGQDLGSIENGKLADMIILKENPLEDIKNTNTIRYVMVNGELFDGNTMKKLWPEEKEMEPLWWWDDGPVER</sequence>
<dbReference type="SUPFAM" id="SSF51556">
    <property type="entry name" value="Metallo-dependent hydrolases"/>
    <property type="match status" value="1"/>
</dbReference>
<protein>
    <recommendedName>
        <fullName evidence="3">Amidohydrolase-related domain-containing protein</fullName>
    </recommendedName>
</protein>
<accession>A0A381WDZ7</accession>
<feature type="non-terminal residue" evidence="4">
    <location>
        <position position="1"/>
    </location>
</feature>
<dbReference type="Gene3D" id="2.30.40.10">
    <property type="entry name" value="Urease, subunit C, domain 1"/>
    <property type="match status" value="2"/>
</dbReference>
<dbReference type="Pfam" id="PF07676">
    <property type="entry name" value="PD40"/>
    <property type="match status" value="4"/>
</dbReference>
<dbReference type="SUPFAM" id="SSF69304">
    <property type="entry name" value="Tricorn protease N-terminal domain"/>
    <property type="match status" value="1"/>
</dbReference>
<feature type="domain" description="Amidohydrolase-related" evidence="3">
    <location>
        <begin position="715"/>
        <end position="1043"/>
    </location>
</feature>
<dbReference type="InterPro" id="IPR011659">
    <property type="entry name" value="WD40"/>
</dbReference>
<comment type="similarity">
    <text evidence="1">Belongs to the TolB family.</text>
</comment>
<name>A0A381WDZ7_9ZZZZ</name>
<dbReference type="AlphaFoldDB" id="A0A381WDZ7"/>
<dbReference type="SUPFAM" id="SSF82171">
    <property type="entry name" value="DPP6 N-terminal domain-like"/>
    <property type="match status" value="1"/>
</dbReference>
<dbReference type="Gene3D" id="3.20.20.140">
    <property type="entry name" value="Metal-dependent hydrolases"/>
    <property type="match status" value="2"/>
</dbReference>
<dbReference type="GO" id="GO:0016810">
    <property type="term" value="F:hydrolase activity, acting on carbon-nitrogen (but not peptide) bonds"/>
    <property type="evidence" value="ECO:0007669"/>
    <property type="project" value="InterPro"/>
</dbReference>
<dbReference type="InterPro" id="IPR011059">
    <property type="entry name" value="Metal-dep_hydrolase_composite"/>
</dbReference>
<dbReference type="SUPFAM" id="SSF51338">
    <property type="entry name" value="Composite domain of metallo-dependent hydrolases"/>
    <property type="match status" value="1"/>
</dbReference>
<proteinExistence type="inferred from homology"/>
<dbReference type="Gene3D" id="2.120.10.30">
    <property type="entry name" value="TolB, C-terminal domain"/>
    <property type="match status" value="3"/>
</dbReference>
<evidence type="ECO:0000313" key="4">
    <source>
        <dbReference type="EMBL" id="SVA50268.1"/>
    </source>
</evidence>
<feature type="region of interest" description="Disordered" evidence="2">
    <location>
        <begin position="616"/>
        <end position="638"/>
    </location>
</feature>
<evidence type="ECO:0000259" key="3">
    <source>
        <dbReference type="Pfam" id="PF01979"/>
    </source>
</evidence>
<dbReference type="InterPro" id="IPR011042">
    <property type="entry name" value="6-blade_b-propeller_TolB-like"/>
</dbReference>
<dbReference type="PANTHER" id="PTHR36842:SF1">
    <property type="entry name" value="PROTEIN TOLB"/>
    <property type="match status" value="1"/>
</dbReference>
<evidence type="ECO:0000256" key="2">
    <source>
        <dbReference type="SAM" id="MobiDB-lite"/>
    </source>
</evidence>
<dbReference type="Pfam" id="PF01979">
    <property type="entry name" value="Amidohydro_1"/>
    <property type="match status" value="1"/>
</dbReference>
<dbReference type="Pfam" id="PF26549">
    <property type="entry name" value="Tricorn_N"/>
    <property type="match status" value="1"/>
</dbReference>
<feature type="compositionally biased region" description="Acidic residues" evidence="2">
    <location>
        <begin position="623"/>
        <end position="633"/>
    </location>
</feature>
<evidence type="ECO:0000256" key="1">
    <source>
        <dbReference type="ARBA" id="ARBA00009820"/>
    </source>
</evidence>
<dbReference type="InterPro" id="IPR006680">
    <property type="entry name" value="Amidohydro-rel"/>
</dbReference>
<gene>
    <name evidence="4" type="ORF">METZ01_LOCUS103122</name>
</gene>
<dbReference type="InterPro" id="IPR032466">
    <property type="entry name" value="Metal_Hydrolase"/>
</dbReference>